<protein>
    <submittedName>
        <fullName evidence="3">Uncharacterized protein LOC108632775</fullName>
    </submittedName>
</protein>
<feature type="coiled-coil region" evidence="1">
    <location>
        <begin position="65"/>
        <end position="134"/>
    </location>
</feature>
<dbReference type="RefSeq" id="XP_017893043.1">
    <property type="nucleotide sequence ID" value="XM_018037554.2"/>
</dbReference>
<keyword evidence="1" id="KW-0175">Coiled coil</keyword>
<sequence length="255" mass="30456">MVEVIHNKNYVLTMEEFNYDIVYVIQNREFSVLKKLVSNCYNFREKIAIKIEAATTYEIECIGKRTQNAHKISELQQELEKLKSEMDAIKLEQKVVVKKLSNAIKKQEELKEEVNDAKLKRDSLTLEMIDLQQESEKRKEHKVAKWNAIKLACFYYKQYLDFSIHLTENEEHEQIKGSFFVCDADMKDKYFVYVTNYDSIWRVETIEPVLKKEHLREFKNIVDFSKQSEISDLTAFLCKLRDIFVKYYLNTENIK</sequence>
<organism evidence="2 3">
    <name type="scientific">Ceratina calcarata</name>
    <dbReference type="NCBI Taxonomy" id="156304"/>
    <lineage>
        <taxon>Eukaryota</taxon>
        <taxon>Metazoa</taxon>
        <taxon>Ecdysozoa</taxon>
        <taxon>Arthropoda</taxon>
        <taxon>Hexapoda</taxon>
        <taxon>Insecta</taxon>
        <taxon>Pterygota</taxon>
        <taxon>Neoptera</taxon>
        <taxon>Endopterygota</taxon>
        <taxon>Hymenoptera</taxon>
        <taxon>Apocrita</taxon>
        <taxon>Aculeata</taxon>
        <taxon>Apoidea</taxon>
        <taxon>Anthophila</taxon>
        <taxon>Apidae</taxon>
        <taxon>Ceratina</taxon>
        <taxon>Zadontomerus</taxon>
    </lineage>
</organism>
<name>A0AAJ7NFP7_9HYME</name>
<evidence type="ECO:0000313" key="2">
    <source>
        <dbReference type="Proteomes" id="UP000694925"/>
    </source>
</evidence>
<dbReference type="KEGG" id="ccal:108632775"/>
<keyword evidence="2" id="KW-1185">Reference proteome</keyword>
<reference evidence="3" key="1">
    <citation type="submission" date="2025-08" db="UniProtKB">
        <authorList>
            <consortium name="RefSeq"/>
        </authorList>
    </citation>
    <scope>IDENTIFICATION</scope>
    <source>
        <tissue evidence="3">Whole body</tissue>
    </source>
</reference>
<proteinExistence type="predicted"/>
<dbReference type="GeneID" id="108632775"/>
<gene>
    <name evidence="3" type="primary">LOC108632775</name>
</gene>
<evidence type="ECO:0000256" key="1">
    <source>
        <dbReference type="SAM" id="Coils"/>
    </source>
</evidence>
<accession>A0AAJ7NFP7</accession>
<dbReference type="AlphaFoldDB" id="A0AAJ7NFP7"/>
<dbReference type="Proteomes" id="UP000694925">
    <property type="component" value="Unplaced"/>
</dbReference>
<evidence type="ECO:0000313" key="3">
    <source>
        <dbReference type="RefSeq" id="XP_017893043.1"/>
    </source>
</evidence>